<dbReference type="GO" id="GO:0000049">
    <property type="term" value="F:tRNA binding"/>
    <property type="evidence" value="ECO:0007669"/>
    <property type="project" value="InterPro"/>
</dbReference>
<evidence type="ECO:0000313" key="4">
    <source>
        <dbReference type="EMBL" id="KAJ4788143.1"/>
    </source>
</evidence>
<dbReference type="GO" id="GO:0016779">
    <property type="term" value="F:nucleotidyltransferase activity"/>
    <property type="evidence" value="ECO:0007669"/>
    <property type="project" value="UniProtKB-UniRule"/>
</dbReference>
<dbReference type="AlphaFoldDB" id="A0AAV8F418"/>
<dbReference type="Gene3D" id="3.40.50.620">
    <property type="entry name" value="HUPs"/>
    <property type="match status" value="1"/>
</dbReference>
<keyword evidence="2 3" id="KW-0819">tRNA processing</keyword>
<comment type="pathway">
    <text evidence="3">tRNA modification; 5-methoxycarbonylmethyl-2-thiouridine-tRNA biosynthesis.</text>
</comment>
<evidence type="ECO:0000256" key="2">
    <source>
        <dbReference type="ARBA" id="ARBA00022694"/>
    </source>
</evidence>
<comment type="caution">
    <text evidence="4">The sequence shown here is derived from an EMBL/GenBank/DDBJ whole genome shotgun (WGS) entry which is preliminary data.</text>
</comment>
<comment type="similarity">
    <text evidence="3">Belongs to the CTU2/NCS2 family.</text>
</comment>
<dbReference type="EMBL" id="JAMFTS010000002">
    <property type="protein sequence ID" value="KAJ4788143.1"/>
    <property type="molecule type" value="Genomic_DNA"/>
</dbReference>
<comment type="subcellular location">
    <subcellularLocation>
        <location evidence="3">Cytoplasm</location>
    </subcellularLocation>
</comment>
<gene>
    <name evidence="4" type="ORF">LUZ62_039389</name>
</gene>
<dbReference type="GO" id="GO:0032447">
    <property type="term" value="P:protein urmylation"/>
    <property type="evidence" value="ECO:0007669"/>
    <property type="project" value="UniProtKB-UniRule"/>
</dbReference>
<dbReference type="GO" id="GO:0002143">
    <property type="term" value="P:tRNA wobble position uridine thiolation"/>
    <property type="evidence" value="ECO:0007669"/>
    <property type="project" value="TreeGrafter"/>
</dbReference>
<accession>A0AAV8F418</accession>
<reference evidence="4" key="1">
    <citation type="submission" date="2022-08" db="EMBL/GenBank/DDBJ databases">
        <authorList>
            <person name="Marques A."/>
        </authorList>
    </citation>
    <scope>NUCLEOTIDE SEQUENCE</scope>
    <source>
        <strain evidence="4">RhyPub2mFocal</strain>
        <tissue evidence="4">Leaves</tissue>
    </source>
</reference>
<evidence type="ECO:0000256" key="1">
    <source>
        <dbReference type="ARBA" id="ARBA00022490"/>
    </source>
</evidence>
<dbReference type="InterPro" id="IPR014729">
    <property type="entry name" value="Rossmann-like_a/b/a_fold"/>
</dbReference>
<dbReference type="GO" id="GO:0016783">
    <property type="term" value="F:sulfurtransferase activity"/>
    <property type="evidence" value="ECO:0007669"/>
    <property type="project" value="TreeGrafter"/>
</dbReference>
<organism evidence="4 5">
    <name type="scientific">Rhynchospora pubera</name>
    <dbReference type="NCBI Taxonomy" id="906938"/>
    <lineage>
        <taxon>Eukaryota</taxon>
        <taxon>Viridiplantae</taxon>
        <taxon>Streptophyta</taxon>
        <taxon>Embryophyta</taxon>
        <taxon>Tracheophyta</taxon>
        <taxon>Spermatophyta</taxon>
        <taxon>Magnoliopsida</taxon>
        <taxon>Liliopsida</taxon>
        <taxon>Poales</taxon>
        <taxon>Cyperaceae</taxon>
        <taxon>Cyperoideae</taxon>
        <taxon>Rhynchosporeae</taxon>
        <taxon>Rhynchospora</taxon>
    </lineage>
</organism>
<dbReference type="HAMAP" id="MF_03054">
    <property type="entry name" value="CTU2"/>
    <property type="match status" value="1"/>
</dbReference>
<dbReference type="PANTHER" id="PTHR20882:SF14">
    <property type="entry name" value="CYTOPLASMIC TRNA 2-THIOLATION PROTEIN 2"/>
    <property type="match status" value="1"/>
</dbReference>
<comment type="function">
    <text evidence="3">Plays a central role in 2-thiolation of mcm(5)S(2)U at tRNA wobble positions of tRNA(Lys), tRNA(Glu) and tRNA(Gln). May act by forming a heterodimer with NCS6/CTU1 that ligates sulfur from thiocarboxylated URM1 onto the uridine of tRNAs at wobble position.</text>
</comment>
<dbReference type="Proteomes" id="UP001140206">
    <property type="component" value="Chromosome 2"/>
</dbReference>
<proteinExistence type="inferred from homology"/>
<dbReference type="PANTHER" id="PTHR20882">
    <property type="entry name" value="CYTOPLASMIC TRNA 2-THIOLATION PROTEIN 2"/>
    <property type="match status" value="1"/>
</dbReference>
<evidence type="ECO:0000313" key="5">
    <source>
        <dbReference type="Proteomes" id="UP001140206"/>
    </source>
</evidence>
<keyword evidence="5" id="KW-1185">Reference proteome</keyword>
<evidence type="ECO:0000256" key="3">
    <source>
        <dbReference type="HAMAP-Rule" id="MF_03054"/>
    </source>
</evidence>
<dbReference type="SUPFAM" id="SSF52402">
    <property type="entry name" value="Adenine nucleotide alpha hydrolases-like"/>
    <property type="match status" value="1"/>
</dbReference>
<dbReference type="InterPro" id="IPR019407">
    <property type="entry name" value="CTU2"/>
</dbReference>
<dbReference type="GO" id="GO:0005829">
    <property type="term" value="C:cytosol"/>
    <property type="evidence" value="ECO:0007669"/>
    <property type="project" value="TreeGrafter"/>
</dbReference>
<keyword evidence="1 3" id="KW-0963">Cytoplasm</keyword>
<sequence>MAVCGSACGSNCVPKDTEGEEGERLKRLSLEEESSVRRCTKCAEEEARKECNGLCAGCFRAYLYGKFKLAVTSNAMISPTDKVLVAFSGGPSSRVALEFIHEMQSKALACWDASNSQALPVFTVGVVFMEECNISDELSDQADDVIAQIRSIVSGLSPPSKDLHIVPMESLFSSDLRKLVGSINDATGREDFVRHLRMLSLQRVAFEFGYNKLVLGLSASGIARHVLSATVKGQGYSLPADMQYVDTRWKAPVVLPIRDCLEQELVTLCNLESLKHVQVHDKRCTSINGLVSSFIARLREDNSSREHTILRTAGKLKPFNFNKFSSNQYEYVPSRLRPKFQFIETGEPESPEVLCPICASPLTATELATTRCSQQMKGLNIKEMEAFYLSCCQSCHFQILPKEETSMSCDGFFDLLPKPMVKRSLLRLVVSYSMHFSTFTTTTKPFVPNKLG</sequence>
<name>A0AAV8F418_9POAL</name>
<protein>
    <recommendedName>
        <fullName evidence="3">Cytoplasmic tRNA 2-thiolation protein 2</fullName>
    </recommendedName>
</protein>